<sequence>MNADMLHEIIFYVMYASLVIALMIIIERSLYFSYTHRQAKRLERALTADIRHIHDLPDALTQRPSLPIAVVTPVLAQSHQAENRDALNDLIDAQYLQSKPQLSRGLWVLETVVTAAPLLGLLGTIMGIIETFKALSAAGISDPSQVSAGMGTALYATGLGIAIALVCLLGNNFLQSRMEHINEMLKVLLIRAGMPHTRQQKAGSAVTHNSVTDNAMTDNAVTDKAMAEKRYA</sequence>
<keyword evidence="7 9" id="KW-0472">Membrane</keyword>
<evidence type="ECO:0000256" key="5">
    <source>
        <dbReference type="ARBA" id="ARBA00022927"/>
    </source>
</evidence>
<reference evidence="12" key="2">
    <citation type="journal article" date="2022" name="Plant Pathol J">
        <title>Comparative Genomic Analysis of Pathogenic Factors of Pectobacterium Species Isolated in South Korea Using Whole-Genome Sequencing.</title>
        <authorList>
            <person name="Jee S."/>
            <person name="Kang I.J."/>
            <person name="Bak G."/>
            <person name="Kang S."/>
            <person name="Lee J."/>
            <person name="Heu S."/>
            <person name="Hwang I."/>
        </authorList>
    </citation>
    <scope>NUCLEOTIDE SEQUENCE</scope>
    <source>
        <strain evidence="12">PZ1</strain>
    </source>
</reference>
<evidence type="ECO:0000256" key="4">
    <source>
        <dbReference type="ARBA" id="ARBA00022692"/>
    </source>
</evidence>
<dbReference type="GO" id="GO:0005886">
    <property type="term" value="C:plasma membrane"/>
    <property type="evidence" value="ECO:0007669"/>
    <property type="project" value="UniProtKB-SubCell"/>
</dbReference>
<dbReference type="EMBL" id="CP046377">
    <property type="protein sequence ID" value="QHQ24685.1"/>
    <property type="molecule type" value="Genomic_DNA"/>
</dbReference>
<feature type="transmembrane region" description="Helical" evidence="9">
    <location>
        <begin position="12"/>
        <end position="34"/>
    </location>
</feature>
<evidence type="ECO:0000256" key="7">
    <source>
        <dbReference type="ARBA" id="ARBA00023136"/>
    </source>
</evidence>
<keyword evidence="2 8" id="KW-0813">Transport</keyword>
<keyword evidence="3" id="KW-1003">Cell membrane</keyword>
<dbReference type="InterPro" id="IPR050790">
    <property type="entry name" value="ExbB/TolQ_transport"/>
</dbReference>
<keyword evidence="4 9" id="KW-0812">Transmembrane</keyword>
<protein>
    <submittedName>
        <fullName evidence="12">MotA/TolQ/ExbB proton channel family protein</fullName>
    </submittedName>
</protein>
<evidence type="ECO:0000259" key="10">
    <source>
        <dbReference type="Pfam" id="PF01618"/>
    </source>
</evidence>
<comment type="similarity">
    <text evidence="8">Belongs to the exbB/tolQ family.</text>
</comment>
<organism evidence="12 13">
    <name type="scientific">Pectobacterium parvum</name>
    <dbReference type="NCBI Taxonomy" id="2778550"/>
    <lineage>
        <taxon>Bacteria</taxon>
        <taxon>Pseudomonadati</taxon>
        <taxon>Pseudomonadota</taxon>
        <taxon>Gammaproteobacteria</taxon>
        <taxon>Enterobacterales</taxon>
        <taxon>Pectobacteriaceae</taxon>
        <taxon>Pectobacterium</taxon>
    </lineage>
</organism>
<evidence type="ECO:0000313" key="13">
    <source>
        <dbReference type="Proteomes" id="UP000464054"/>
    </source>
</evidence>
<dbReference type="PANTHER" id="PTHR30625">
    <property type="entry name" value="PROTEIN TOLQ"/>
    <property type="match status" value="1"/>
</dbReference>
<feature type="transmembrane region" description="Helical" evidence="9">
    <location>
        <begin position="153"/>
        <end position="174"/>
    </location>
</feature>
<proteinExistence type="inferred from homology"/>
<dbReference type="AlphaFoldDB" id="A0AAP9IH82"/>
<evidence type="ECO:0000256" key="3">
    <source>
        <dbReference type="ARBA" id="ARBA00022475"/>
    </source>
</evidence>
<dbReference type="PANTHER" id="PTHR30625:SF15">
    <property type="entry name" value="BIOPOLYMER TRANSPORT PROTEIN EXBB"/>
    <property type="match status" value="1"/>
</dbReference>
<reference evidence="13" key="1">
    <citation type="submission" date="2019-11" db="EMBL/GenBank/DDBJ databases">
        <authorList>
            <person name="Jee S."/>
        </authorList>
    </citation>
    <scope>NUCLEOTIDE SEQUENCE [LARGE SCALE GENOMIC DNA]</scope>
    <source>
        <strain evidence="13">PZ1</strain>
    </source>
</reference>
<dbReference type="Pfam" id="PF01618">
    <property type="entry name" value="MotA_ExbB"/>
    <property type="match status" value="1"/>
</dbReference>
<dbReference type="Proteomes" id="UP000464054">
    <property type="component" value="Chromosome"/>
</dbReference>
<evidence type="ECO:0000256" key="9">
    <source>
        <dbReference type="SAM" id="Phobius"/>
    </source>
</evidence>
<evidence type="ECO:0000256" key="8">
    <source>
        <dbReference type="RuleBase" id="RU004057"/>
    </source>
</evidence>
<dbReference type="GO" id="GO:0017038">
    <property type="term" value="P:protein import"/>
    <property type="evidence" value="ECO:0007669"/>
    <property type="project" value="TreeGrafter"/>
</dbReference>
<dbReference type="Proteomes" id="UP001617714">
    <property type="component" value="Unassembled WGS sequence"/>
</dbReference>
<keyword evidence="14" id="KW-1185">Reference proteome</keyword>
<dbReference type="EMBL" id="JBIXKD010000014">
    <property type="protein sequence ID" value="MFJ5322367.1"/>
    <property type="molecule type" value="Genomic_DNA"/>
</dbReference>
<evidence type="ECO:0000256" key="2">
    <source>
        <dbReference type="ARBA" id="ARBA00022448"/>
    </source>
</evidence>
<evidence type="ECO:0000256" key="6">
    <source>
        <dbReference type="ARBA" id="ARBA00022989"/>
    </source>
</evidence>
<reference evidence="11 14" key="3">
    <citation type="submission" date="2024-10" db="EMBL/GenBank/DDBJ databases">
        <authorList>
            <person name="Lu C.-H."/>
        </authorList>
    </citation>
    <scope>NUCLEOTIDE SEQUENCE [LARGE SCALE GENOMIC DNA]</scope>
    <source>
        <strain evidence="11 14">22QBSP01-2</strain>
    </source>
</reference>
<dbReference type="RefSeq" id="WP_161546848.1">
    <property type="nucleotide sequence ID" value="NZ_CP046377.1"/>
</dbReference>
<feature type="transmembrane region" description="Helical" evidence="9">
    <location>
        <begin position="106"/>
        <end position="129"/>
    </location>
</feature>
<gene>
    <name evidence="11" type="ORF">ACIPSN_13565</name>
    <name evidence="12" type="ORF">GMX10_11860</name>
</gene>
<keyword evidence="6 9" id="KW-1133">Transmembrane helix</keyword>
<evidence type="ECO:0000313" key="14">
    <source>
        <dbReference type="Proteomes" id="UP001617714"/>
    </source>
</evidence>
<accession>A0AAP9IH82</accession>
<name>A0AAP9IH82_9GAMM</name>
<evidence type="ECO:0000313" key="12">
    <source>
        <dbReference type="EMBL" id="QHQ24685.1"/>
    </source>
</evidence>
<keyword evidence="5 8" id="KW-0653">Protein transport</keyword>
<evidence type="ECO:0000313" key="11">
    <source>
        <dbReference type="EMBL" id="MFJ5322367.1"/>
    </source>
</evidence>
<dbReference type="InterPro" id="IPR002898">
    <property type="entry name" value="MotA_ExbB_proton_chnl"/>
</dbReference>
<evidence type="ECO:0000256" key="1">
    <source>
        <dbReference type="ARBA" id="ARBA00004651"/>
    </source>
</evidence>
<comment type="subcellular location">
    <subcellularLocation>
        <location evidence="1">Cell membrane</location>
        <topology evidence="1">Multi-pass membrane protein</topology>
    </subcellularLocation>
    <subcellularLocation>
        <location evidence="8">Membrane</location>
        <topology evidence="8">Multi-pass membrane protein</topology>
    </subcellularLocation>
</comment>
<feature type="domain" description="MotA/TolQ/ExbB proton channel" evidence="10">
    <location>
        <begin position="79"/>
        <end position="183"/>
    </location>
</feature>